<sequence>MADDTLSPAAEAAHRHAPLPPEISTADLPTSEAMISPADRQRGGAKKPEAMPFTHTENGLDDLAFDDPGAKAWFADDENLMDRMRNVRAQVSELLDWKLNDTINQAGRELLETLGIDDTATTRLMIAERTAEDTPPPWMAHAAERASKADDAPWDAESGRNAIAKFAFLVWDTLTHPAFIALVMLFIGFRSLVALVRLTGRSRPRKSRRSPTKVEPPQEKPRSHGKHWTRRRRIR</sequence>
<keyword evidence="2" id="KW-1133">Transmembrane helix</keyword>
<evidence type="ECO:0000256" key="1">
    <source>
        <dbReference type="SAM" id="MobiDB-lite"/>
    </source>
</evidence>
<keyword evidence="2" id="KW-0472">Membrane</keyword>
<feature type="transmembrane region" description="Helical" evidence="2">
    <location>
        <begin position="178"/>
        <end position="199"/>
    </location>
</feature>
<feature type="compositionally biased region" description="Basic residues" evidence="1">
    <location>
        <begin position="223"/>
        <end position="235"/>
    </location>
</feature>
<accession>A0A557R0L8</accession>
<name>A0A557R0L8_9RHOO</name>
<reference evidence="3 4" key="1">
    <citation type="submission" date="2019-07" db="EMBL/GenBank/DDBJ databases">
        <title>The pathways for chlorine oxyanion respiration interact through the shared metabolite chlorate.</title>
        <authorList>
            <person name="Barnum T.P."/>
            <person name="Cheng Y."/>
            <person name="Hill K.A."/>
            <person name="Lucas L.N."/>
            <person name="Carlson H.K."/>
            <person name="Coates J.D."/>
        </authorList>
    </citation>
    <scope>NUCLEOTIDE SEQUENCE [LARGE SCALE GENOMIC DNA]</scope>
    <source>
        <strain evidence="3 4">SFB-3</strain>
    </source>
</reference>
<evidence type="ECO:0000313" key="3">
    <source>
        <dbReference type="EMBL" id="TVO58700.1"/>
    </source>
</evidence>
<proteinExistence type="predicted"/>
<dbReference type="Proteomes" id="UP000319502">
    <property type="component" value="Unassembled WGS sequence"/>
</dbReference>
<comment type="caution">
    <text evidence="3">The sequence shown here is derived from an EMBL/GenBank/DDBJ whole genome shotgun (WGS) entry which is preliminary data.</text>
</comment>
<evidence type="ECO:0000256" key="2">
    <source>
        <dbReference type="SAM" id="Phobius"/>
    </source>
</evidence>
<feature type="compositionally biased region" description="Basic and acidic residues" evidence="1">
    <location>
        <begin position="39"/>
        <end position="49"/>
    </location>
</feature>
<dbReference type="RefSeq" id="WP_144308226.1">
    <property type="nucleotide sequence ID" value="NZ_VMNK01000003.1"/>
</dbReference>
<feature type="compositionally biased region" description="Basic residues" evidence="1">
    <location>
        <begin position="201"/>
        <end position="211"/>
    </location>
</feature>
<protein>
    <submittedName>
        <fullName evidence="3">Uncharacterized protein</fullName>
    </submittedName>
</protein>
<organism evidence="3 4">
    <name type="scientific">Denitromonas halophila</name>
    <dbReference type="NCBI Taxonomy" id="1629404"/>
    <lineage>
        <taxon>Bacteria</taxon>
        <taxon>Pseudomonadati</taxon>
        <taxon>Pseudomonadota</taxon>
        <taxon>Betaproteobacteria</taxon>
        <taxon>Rhodocyclales</taxon>
        <taxon>Zoogloeaceae</taxon>
        <taxon>Denitromonas</taxon>
    </lineage>
</organism>
<keyword evidence="4" id="KW-1185">Reference proteome</keyword>
<evidence type="ECO:0000313" key="4">
    <source>
        <dbReference type="Proteomes" id="UP000319502"/>
    </source>
</evidence>
<feature type="region of interest" description="Disordered" evidence="1">
    <location>
        <begin position="1"/>
        <end position="50"/>
    </location>
</feature>
<dbReference type="AlphaFoldDB" id="A0A557R0L8"/>
<keyword evidence="2" id="KW-0812">Transmembrane</keyword>
<dbReference type="EMBL" id="VMNK01000003">
    <property type="protein sequence ID" value="TVO58700.1"/>
    <property type="molecule type" value="Genomic_DNA"/>
</dbReference>
<gene>
    <name evidence="3" type="ORF">FHP91_03280</name>
</gene>
<feature type="region of interest" description="Disordered" evidence="1">
    <location>
        <begin position="201"/>
        <end position="235"/>
    </location>
</feature>